<evidence type="ECO:0000256" key="2">
    <source>
        <dbReference type="ARBA" id="ARBA00004787"/>
    </source>
</evidence>
<name>A0A066UBC8_9GAMM</name>
<evidence type="ECO:0000256" key="3">
    <source>
        <dbReference type="ARBA" id="ARBA00009789"/>
    </source>
</evidence>
<dbReference type="GO" id="GO:0050518">
    <property type="term" value="F:2-C-methyl-D-erythritol 4-phosphate cytidylyltransferase activity"/>
    <property type="evidence" value="ECO:0007669"/>
    <property type="project" value="UniProtKB-UniRule"/>
</dbReference>
<evidence type="ECO:0000256" key="4">
    <source>
        <dbReference type="ARBA" id="ARBA00022679"/>
    </source>
</evidence>
<dbReference type="InterPro" id="IPR001228">
    <property type="entry name" value="IspD"/>
</dbReference>
<dbReference type="InterPro" id="IPR034683">
    <property type="entry name" value="IspD/TarI"/>
</dbReference>
<keyword evidence="5 7" id="KW-0548">Nucleotidyltransferase</keyword>
<dbReference type="PANTHER" id="PTHR32125:SF4">
    <property type="entry name" value="2-C-METHYL-D-ERYTHRITOL 4-PHOSPHATE CYTIDYLYLTRANSFERASE, CHLOROPLASTIC"/>
    <property type="match status" value="1"/>
</dbReference>
<comment type="function">
    <text evidence="7">Catalyzes the formation of 4-diphosphocytidyl-2-C-methyl-D-erythritol from CTP and 2-C-methyl-D-erythritol 4-phosphate (MEP).</text>
</comment>
<feature type="site" description="Positions MEP for the nucleophilic attack" evidence="7">
    <location>
        <position position="221"/>
    </location>
</feature>
<dbReference type="EMBL" id="AOMT01000026">
    <property type="protein sequence ID" value="KDN24681.1"/>
    <property type="molecule type" value="Genomic_DNA"/>
</dbReference>
<dbReference type="InterPro" id="IPR018294">
    <property type="entry name" value="ISPD_synthase_CS"/>
</dbReference>
<sequence length="243" mass="26924">MSNHQSHYHPKIHALIVAAGKGSRFGAAVPKQYLSLADRTVLEESIERLNVDGIDDLTLVLAGGDEYASELDFKFSRPIRHAVGGAERWQSVHSGVQAIREHGGLDDDWVVIHDAARPCLPKVDLVRLLDTLESTSHDGVILATPVVDTLKLATNEQGIIKTVDRSGLWQAQTPQAFRLNKLEWVLSQIAKDNLMITDEASGFEMLGLGVQIVQGSRLNMKLTYAEDLPLMELILQNFIKNER</sequence>
<evidence type="ECO:0000313" key="9">
    <source>
        <dbReference type="Proteomes" id="UP000035860"/>
    </source>
</evidence>
<keyword evidence="6 7" id="KW-0414">Isoprene biosynthesis</keyword>
<keyword evidence="4 7" id="KW-0808">Transferase</keyword>
<dbReference type="Proteomes" id="UP000035860">
    <property type="component" value="Unassembled WGS sequence"/>
</dbReference>
<dbReference type="SUPFAM" id="SSF53448">
    <property type="entry name" value="Nucleotide-diphospho-sugar transferases"/>
    <property type="match status" value="1"/>
</dbReference>
<dbReference type="PANTHER" id="PTHR32125">
    <property type="entry name" value="2-C-METHYL-D-ERYTHRITOL 4-PHOSPHATE CYTIDYLYLTRANSFERASE, CHLOROPLASTIC"/>
    <property type="match status" value="1"/>
</dbReference>
<dbReference type="NCBIfam" id="TIGR00453">
    <property type="entry name" value="ispD"/>
    <property type="match status" value="1"/>
</dbReference>
<dbReference type="HAMAP" id="MF_00108">
    <property type="entry name" value="IspD"/>
    <property type="match status" value="1"/>
</dbReference>
<dbReference type="RefSeq" id="WP_036366057.1">
    <property type="nucleotide sequence ID" value="NZ_AOMT01000026.1"/>
</dbReference>
<comment type="similarity">
    <text evidence="3 7">Belongs to the IspD/TarI cytidylyltransferase family. IspD subfamily.</text>
</comment>
<reference evidence="8 9" key="1">
    <citation type="journal article" date="2014" name="Genome Announc.">
        <title>Draft Genome Sequence of Moraxella bovoculi Strain 237T (ATCC BAA-1259T) Isolated from a Calf with Infectious Bovine Keratoconjunctivitis.</title>
        <authorList>
            <person name="Calcutt M.J."/>
            <person name="Foecking M.F."/>
            <person name="Martin N.T."/>
            <person name="Mhlanga-Mutangadura T."/>
            <person name="Reilly T.J."/>
        </authorList>
    </citation>
    <scope>NUCLEOTIDE SEQUENCE [LARGE SCALE GENOMIC DNA]</scope>
    <source>
        <strain evidence="8 9">237</strain>
    </source>
</reference>
<evidence type="ECO:0000256" key="6">
    <source>
        <dbReference type="ARBA" id="ARBA00023229"/>
    </source>
</evidence>
<evidence type="ECO:0000313" key="8">
    <source>
        <dbReference type="EMBL" id="KDN24681.1"/>
    </source>
</evidence>
<comment type="caution">
    <text evidence="8">The sequence shown here is derived from an EMBL/GenBank/DDBJ whole genome shotgun (WGS) entry which is preliminary data.</text>
</comment>
<dbReference type="Gene3D" id="3.90.550.10">
    <property type="entry name" value="Spore Coat Polysaccharide Biosynthesis Protein SpsA, Chain A"/>
    <property type="match status" value="1"/>
</dbReference>
<feature type="site" description="Transition state stabilizer" evidence="7">
    <location>
        <position position="24"/>
    </location>
</feature>
<evidence type="ECO:0000256" key="5">
    <source>
        <dbReference type="ARBA" id="ARBA00022695"/>
    </source>
</evidence>
<dbReference type="eggNOG" id="COG1211">
    <property type="taxonomic scope" value="Bacteria"/>
</dbReference>
<dbReference type="InterPro" id="IPR050088">
    <property type="entry name" value="IspD/TarI_cytidylyltransf_bact"/>
</dbReference>
<dbReference type="OrthoDB" id="9806837at2"/>
<feature type="site" description="Transition state stabilizer" evidence="7">
    <location>
        <position position="31"/>
    </location>
</feature>
<feature type="site" description="Positions MEP for the nucleophilic attack" evidence="7">
    <location>
        <position position="165"/>
    </location>
</feature>
<dbReference type="UniPathway" id="UPA00056">
    <property type="reaction ID" value="UER00093"/>
</dbReference>
<proteinExistence type="inferred from homology"/>
<dbReference type="AlphaFoldDB" id="A0A066UBC8"/>
<keyword evidence="9" id="KW-1185">Reference proteome</keyword>
<protein>
    <recommendedName>
        <fullName evidence="7">2-C-methyl-D-erythritol 4-phosphate cytidylyltransferase</fullName>
        <ecNumber evidence="7">2.7.7.60</ecNumber>
    </recommendedName>
    <alternativeName>
        <fullName evidence="7">4-diphosphocytidyl-2C-methyl-D-erythritol synthase</fullName>
    </alternativeName>
    <alternativeName>
        <fullName evidence="7">MEP cytidylyltransferase</fullName>
        <shortName evidence="7">MCT</shortName>
    </alternativeName>
</protein>
<dbReference type="GO" id="GO:0019288">
    <property type="term" value="P:isopentenyl diphosphate biosynthetic process, methylerythritol 4-phosphate pathway"/>
    <property type="evidence" value="ECO:0007669"/>
    <property type="project" value="UniProtKB-UniRule"/>
</dbReference>
<evidence type="ECO:0000256" key="1">
    <source>
        <dbReference type="ARBA" id="ARBA00001282"/>
    </source>
</evidence>
<gene>
    <name evidence="7" type="primary">ispD</name>
    <name evidence="8" type="ORF">MBO_06928</name>
</gene>
<organism evidence="8 9">
    <name type="scientific">Moraxella bovoculi 237</name>
    <dbReference type="NCBI Taxonomy" id="743974"/>
    <lineage>
        <taxon>Bacteria</taxon>
        <taxon>Pseudomonadati</taxon>
        <taxon>Pseudomonadota</taxon>
        <taxon>Gammaproteobacteria</taxon>
        <taxon>Moraxellales</taxon>
        <taxon>Moraxellaceae</taxon>
        <taxon>Moraxella</taxon>
    </lineage>
</organism>
<dbReference type="FunFam" id="3.90.550.10:FF:000003">
    <property type="entry name" value="2-C-methyl-D-erythritol 4-phosphate cytidylyltransferase"/>
    <property type="match status" value="1"/>
</dbReference>
<dbReference type="CDD" id="cd02516">
    <property type="entry name" value="CDP-ME_synthetase"/>
    <property type="match status" value="1"/>
</dbReference>
<comment type="catalytic activity">
    <reaction evidence="1 7">
        <text>2-C-methyl-D-erythritol 4-phosphate + CTP + H(+) = 4-CDP-2-C-methyl-D-erythritol + diphosphate</text>
        <dbReference type="Rhea" id="RHEA:13429"/>
        <dbReference type="ChEBI" id="CHEBI:15378"/>
        <dbReference type="ChEBI" id="CHEBI:33019"/>
        <dbReference type="ChEBI" id="CHEBI:37563"/>
        <dbReference type="ChEBI" id="CHEBI:57823"/>
        <dbReference type="ChEBI" id="CHEBI:58262"/>
        <dbReference type="EC" id="2.7.7.60"/>
    </reaction>
</comment>
<dbReference type="InterPro" id="IPR029044">
    <property type="entry name" value="Nucleotide-diphossugar_trans"/>
</dbReference>
<accession>A0A066UBC8</accession>
<evidence type="ECO:0000256" key="7">
    <source>
        <dbReference type="HAMAP-Rule" id="MF_00108"/>
    </source>
</evidence>
<dbReference type="EC" id="2.7.7.60" evidence="7"/>
<comment type="pathway">
    <text evidence="2 7">Isoprenoid biosynthesis; isopentenyl diphosphate biosynthesis via DXP pathway; isopentenyl diphosphate from 1-deoxy-D-xylulose 5-phosphate: step 2/6.</text>
</comment>
<dbReference type="Pfam" id="PF01128">
    <property type="entry name" value="IspD"/>
    <property type="match status" value="1"/>
</dbReference>
<dbReference type="PROSITE" id="PS01295">
    <property type="entry name" value="ISPD"/>
    <property type="match status" value="1"/>
</dbReference>